<dbReference type="GO" id="GO:0034605">
    <property type="term" value="P:cellular response to heat"/>
    <property type="evidence" value="ECO:0007669"/>
    <property type="project" value="UniProtKB-UniRule"/>
</dbReference>
<keyword evidence="20" id="KW-1185">Reference proteome</keyword>
<dbReference type="InterPro" id="IPR015947">
    <property type="entry name" value="PUA-like_sf"/>
</dbReference>
<dbReference type="Gene3D" id="1.20.5.5270">
    <property type="match status" value="1"/>
</dbReference>
<evidence type="ECO:0000256" key="16">
    <source>
        <dbReference type="SAM" id="MobiDB-lite"/>
    </source>
</evidence>
<dbReference type="Gene3D" id="3.40.50.300">
    <property type="entry name" value="P-loop containing nucleotide triphosphate hydrolases"/>
    <property type="match status" value="1"/>
</dbReference>
<dbReference type="Pfam" id="PF05362">
    <property type="entry name" value="Lon_C"/>
    <property type="match status" value="1"/>
</dbReference>
<feature type="region of interest" description="Disordered" evidence="16">
    <location>
        <begin position="383"/>
        <end position="408"/>
    </location>
</feature>
<keyword evidence="4 10" id="KW-0547">Nucleotide-binding</keyword>
<accession>A0A7J5TXG6</accession>
<feature type="active site" evidence="10 12">
    <location>
        <position position="789"/>
    </location>
</feature>
<dbReference type="InterPro" id="IPR046336">
    <property type="entry name" value="Lon_prtase_N_sf"/>
</dbReference>
<dbReference type="Pfam" id="PF22667">
    <property type="entry name" value="Lon_lid"/>
    <property type="match status" value="1"/>
</dbReference>
<keyword evidence="5 10" id="KW-0378">Hydrolase</keyword>
<dbReference type="PROSITE" id="PS51787">
    <property type="entry name" value="LON_N"/>
    <property type="match status" value="1"/>
</dbReference>
<dbReference type="Gene3D" id="3.30.230.10">
    <property type="match status" value="1"/>
</dbReference>
<comment type="catalytic activity">
    <reaction evidence="9 10 11 14">
        <text>Hydrolysis of proteins in presence of ATP.</text>
        <dbReference type="EC" id="3.4.21.53"/>
    </reaction>
</comment>
<name>A0A7J5TXG6_9BACT</name>
<dbReference type="PIRSF" id="PIRSF001174">
    <property type="entry name" value="Lon_proteas"/>
    <property type="match status" value="1"/>
</dbReference>
<evidence type="ECO:0000256" key="5">
    <source>
        <dbReference type="ARBA" id="ARBA00022801"/>
    </source>
</evidence>
<dbReference type="GO" id="GO:0004252">
    <property type="term" value="F:serine-type endopeptidase activity"/>
    <property type="evidence" value="ECO:0007669"/>
    <property type="project" value="UniProtKB-UniRule"/>
</dbReference>
<dbReference type="PROSITE" id="PS51786">
    <property type="entry name" value="LON_PROTEOLYTIC"/>
    <property type="match status" value="1"/>
</dbReference>
<evidence type="ECO:0000256" key="7">
    <source>
        <dbReference type="ARBA" id="ARBA00022840"/>
    </source>
</evidence>
<evidence type="ECO:0000256" key="4">
    <source>
        <dbReference type="ARBA" id="ARBA00022741"/>
    </source>
</evidence>
<dbReference type="PRINTS" id="PR00830">
    <property type="entry name" value="ENDOLAPTASE"/>
</dbReference>
<dbReference type="Gene3D" id="1.10.8.60">
    <property type="match status" value="1"/>
</dbReference>
<evidence type="ECO:0000256" key="8">
    <source>
        <dbReference type="ARBA" id="ARBA00023016"/>
    </source>
</evidence>
<dbReference type="SUPFAM" id="SSF54211">
    <property type="entry name" value="Ribosomal protein S5 domain 2-like"/>
    <property type="match status" value="1"/>
</dbReference>
<dbReference type="InterPro" id="IPR027065">
    <property type="entry name" value="Lon_Prtase"/>
</dbReference>
<dbReference type="GO" id="GO:0005737">
    <property type="term" value="C:cytoplasm"/>
    <property type="evidence" value="ECO:0007669"/>
    <property type="project" value="UniProtKB-SubCell"/>
</dbReference>
<evidence type="ECO:0000256" key="9">
    <source>
        <dbReference type="ARBA" id="ARBA00050665"/>
    </source>
</evidence>
<evidence type="ECO:0000259" key="18">
    <source>
        <dbReference type="PROSITE" id="PS51787"/>
    </source>
</evidence>
<evidence type="ECO:0000256" key="6">
    <source>
        <dbReference type="ARBA" id="ARBA00022825"/>
    </source>
</evidence>
<dbReference type="InterPro" id="IPR003593">
    <property type="entry name" value="AAA+_ATPase"/>
</dbReference>
<dbReference type="EMBL" id="WELI01000006">
    <property type="protein sequence ID" value="KAB7729335.1"/>
    <property type="molecule type" value="Genomic_DNA"/>
</dbReference>
<evidence type="ECO:0000256" key="14">
    <source>
        <dbReference type="PROSITE-ProRule" id="PRU01122"/>
    </source>
</evidence>
<dbReference type="PROSITE" id="PS01046">
    <property type="entry name" value="LON_SER"/>
    <property type="match status" value="1"/>
</dbReference>
<dbReference type="InterPro" id="IPR003111">
    <property type="entry name" value="Lon_prtase_N"/>
</dbReference>
<dbReference type="GO" id="GO:0043565">
    <property type="term" value="F:sequence-specific DNA binding"/>
    <property type="evidence" value="ECO:0007669"/>
    <property type="project" value="UniProtKB-UniRule"/>
</dbReference>
<dbReference type="InterPro" id="IPR004815">
    <property type="entry name" value="Lon_bac/euk-typ"/>
</dbReference>
<organism evidence="19 20">
    <name type="scientific">Rudanella paleaurantiibacter</name>
    <dbReference type="NCBI Taxonomy" id="2614655"/>
    <lineage>
        <taxon>Bacteria</taxon>
        <taxon>Pseudomonadati</taxon>
        <taxon>Bacteroidota</taxon>
        <taxon>Cytophagia</taxon>
        <taxon>Cytophagales</taxon>
        <taxon>Cytophagaceae</taxon>
        <taxon>Rudanella</taxon>
    </lineage>
</organism>
<dbReference type="InterPro" id="IPR027543">
    <property type="entry name" value="Lon_bac"/>
</dbReference>
<dbReference type="EC" id="3.4.21.53" evidence="10 11"/>
<comment type="function">
    <text evidence="10">ATP-dependent serine protease that mediates the selective degradation of mutant and abnormal proteins as well as certain short-lived regulatory proteins. Required for cellular homeostasis and for survival from DNA damage and developmental changes induced by stress. Degrades polypeptides processively to yield small peptide fragments that are 5 to 10 amino acids long. Binds to DNA in a double-stranded, site-specific manner.</text>
</comment>
<dbReference type="InterPro" id="IPR003959">
    <property type="entry name" value="ATPase_AAA_core"/>
</dbReference>
<dbReference type="NCBIfam" id="TIGR00763">
    <property type="entry name" value="lon"/>
    <property type="match status" value="1"/>
</dbReference>
<dbReference type="Pfam" id="PF00004">
    <property type="entry name" value="AAA"/>
    <property type="match status" value="1"/>
</dbReference>
<dbReference type="GO" id="GO:0006515">
    <property type="term" value="P:protein quality control for misfolded or incompletely synthesized proteins"/>
    <property type="evidence" value="ECO:0007669"/>
    <property type="project" value="UniProtKB-UniRule"/>
</dbReference>
<feature type="binding site" evidence="10 13">
    <location>
        <begin position="423"/>
        <end position="430"/>
    </location>
    <ligand>
        <name>ATP</name>
        <dbReference type="ChEBI" id="CHEBI:30616"/>
    </ligand>
</feature>
<evidence type="ECO:0000313" key="19">
    <source>
        <dbReference type="EMBL" id="KAB7729335.1"/>
    </source>
</evidence>
<feature type="compositionally biased region" description="Basic and acidic residues" evidence="16">
    <location>
        <begin position="855"/>
        <end position="865"/>
    </location>
</feature>
<protein>
    <recommendedName>
        <fullName evidence="10 11">Lon protease</fullName>
        <ecNumber evidence="10 11">3.4.21.53</ecNumber>
    </recommendedName>
    <alternativeName>
        <fullName evidence="10">ATP-dependent protease La</fullName>
    </alternativeName>
</protein>
<dbReference type="RefSeq" id="WP_152125414.1">
    <property type="nucleotide sequence ID" value="NZ_WELI01000006.1"/>
</dbReference>
<evidence type="ECO:0000256" key="2">
    <source>
        <dbReference type="ARBA" id="ARBA00022490"/>
    </source>
</evidence>
<evidence type="ECO:0000256" key="15">
    <source>
        <dbReference type="RuleBase" id="RU000591"/>
    </source>
</evidence>
<keyword evidence="8 10" id="KW-0346">Stress response</keyword>
<dbReference type="SUPFAM" id="SSF52540">
    <property type="entry name" value="P-loop containing nucleoside triphosphate hydrolases"/>
    <property type="match status" value="1"/>
</dbReference>
<feature type="domain" description="Lon N-terminal" evidence="18">
    <location>
        <begin position="41"/>
        <end position="236"/>
    </location>
</feature>
<comment type="similarity">
    <text evidence="10 11 14 15">Belongs to the peptidase S16 family.</text>
</comment>
<dbReference type="InterPro" id="IPR008268">
    <property type="entry name" value="Peptidase_S16_AS"/>
</dbReference>
<evidence type="ECO:0000256" key="12">
    <source>
        <dbReference type="PIRSR" id="PIRSR001174-1"/>
    </source>
</evidence>
<dbReference type="PANTHER" id="PTHR10046">
    <property type="entry name" value="ATP DEPENDENT LON PROTEASE FAMILY MEMBER"/>
    <property type="match status" value="1"/>
</dbReference>
<dbReference type="SMART" id="SM00464">
    <property type="entry name" value="LON"/>
    <property type="match status" value="1"/>
</dbReference>
<dbReference type="InterPro" id="IPR020568">
    <property type="entry name" value="Ribosomal_Su5_D2-typ_SF"/>
</dbReference>
<evidence type="ECO:0000256" key="10">
    <source>
        <dbReference type="HAMAP-Rule" id="MF_01973"/>
    </source>
</evidence>
<feature type="compositionally biased region" description="Low complexity" evidence="16">
    <location>
        <begin position="383"/>
        <end position="392"/>
    </location>
</feature>
<dbReference type="Gene3D" id="2.30.130.40">
    <property type="entry name" value="LON domain-like"/>
    <property type="match status" value="1"/>
</dbReference>
<keyword evidence="2 10" id="KW-0963">Cytoplasm</keyword>
<evidence type="ECO:0000256" key="3">
    <source>
        <dbReference type="ARBA" id="ARBA00022670"/>
    </source>
</evidence>
<dbReference type="GO" id="GO:0004176">
    <property type="term" value="F:ATP-dependent peptidase activity"/>
    <property type="evidence" value="ECO:0007669"/>
    <property type="project" value="UniProtKB-UniRule"/>
</dbReference>
<evidence type="ECO:0000256" key="13">
    <source>
        <dbReference type="PIRSR" id="PIRSR001174-2"/>
    </source>
</evidence>
<feature type="region of interest" description="Disordered" evidence="16">
    <location>
        <begin position="850"/>
        <end position="871"/>
    </location>
</feature>
<sequence>MLQNDLATRLLLADFDSDNLEIVPLGSPEGIDDDYELPQNLPILPVRNTVLFPGMVIPVTVGRQKSIRLVKKAYKGNRIIGVVAQLNQNKDEPTADDLYRLGTVAYIIKMITLPDGNITIIIQGKKRFEINQITQDEPFLTASVRQIDDSFPNATKREGKALIQSVKDAAYKTLRLNPEIPQEARIALDNIESPMFLLHFLSSNINAEVADKQRLLETLEGAPQAQLLLEYMLREIQLLELKREIQSKASSDLDQQQRDFFLRQQIKVLQDELGMDSPDRDLEEIRVKADQKRWSAEVRAHFDKELTKLQRINPMAPEYPVTLNYIELLVDLPWSEYTKDNYDLKRAQKILDSDHFGLEKVKERIIEYLAVLKLQNDRRADETAAPAAEATPVPRKAGNSRATAGAKPNHAEGLKAPILCLYGPPGVGKTSLGRSIAKALGRKYSRMALGGVHDEAEIRGHRKTYIGAMPGKIVQNIRKCSSSNPVFILDEIDKVSSDFRGDPSSALLEVLDPEQNSTFMDNYLEVEYDLSKCLFIATANTLDTIHPALRDRMEIIDIAGYTVEEKVQIAKKYLFPKQRKDHGLKPKDLQIEDKAILRIIEGYTRESGVRNLEQKIGALVRKIAKSIAMEEEYPRTIKATDVRKLLGAEIFDKDLYSDDDIAGIVTGLAWTQVGGEILLIESSLSRGRGTLTLSGQLGDVMKESAITALSYLKAHSDDLNIDYRLFNHYDLHVHVPAGAVPKDGPSAGITMVTSMASICTQRKVKPFLAMTGEVTLRGKVLPVGGIKEKILAANRAGVKEIILCSKNKKDVDEINASYIKDLTFHYVDNVEQVLAIALLPNQVGKPMKFVFPDEDNNRRDREAEPRGVVTY</sequence>
<dbReference type="CDD" id="cd19500">
    <property type="entry name" value="RecA-like_Lon"/>
    <property type="match status" value="1"/>
</dbReference>
<feature type="active site" evidence="10 12">
    <location>
        <position position="746"/>
    </location>
</feature>
<reference evidence="19 20" key="1">
    <citation type="submission" date="2019-10" db="EMBL/GenBank/DDBJ databases">
        <title>Rudanella paleaurantiibacter sp. nov., isolated from sludge.</title>
        <authorList>
            <person name="Xu S.Q."/>
        </authorList>
    </citation>
    <scope>NUCLEOTIDE SEQUENCE [LARGE SCALE GENOMIC DNA]</scope>
    <source>
        <strain evidence="19 20">HX-22-17</strain>
    </source>
</reference>
<gene>
    <name evidence="10 19" type="primary">lon</name>
    <name evidence="19" type="ORF">F5984_17060</name>
</gene>
<dbReference type="InterPro" id="IPR008269">
    <property type="entry name" value="Lon_proteolytic"/>
</dbReference>
<dbReference type="AlphaFoldDB" id="A0A7J5TXG6"/>
<dbReference type="Proteomes" id="UP000488299">
    <property type="component" value="Unassembled WGS sequence"/>
</dbReference>
<comment type="subunit">
    <text evidence="10 11">Homohexamer. Organized in a ring with a central cavity.</text>
</comment>
<dbReference type="Pfam" id="PF02190">
    <property type="entry name" value="LON_substr_bdg"/>
    <property type="match status" value="1"/>
</dbReference>
<evidence type="ECO:0000256" key="1">
    <source>
        <dbReference type="ARBA" id="ARBA00004496"/>
    </source>
</evidence>
<evidence type="ECO:0000313" key="20">
    <source>
        <dbReference type="Proteomes" id="UP000488299"/>
    </source>
</evidence>
<dbReference type="SMART" id="SM00382">
    <property type="entry name" value="AAA"/>
    <property type="match status" value="1"/>
</dbReference>
<comment type="subcellular location">
    <subcellularLocation>
        <location evidence="1 10 11">Cytoplasm</location>
    </subcellularLocation>
</comment>
<dbReference type="HAMAP" id="MF_01973">
    <property type="entry name" value="lon_bact"/>
    <property type="match status" value="1"/>
</dbReference>
<dbReference type="GO" id="GO:0005524">
    <property type="term" value="F:ATP binding"/>
    <property type="evidence" value="ECO:0007669"/>
    <property type="project" value="UniProtKB-UniRule"/>
</dbReference>
<keyword evidence="6 10" id="KW-0720">Serine protease</keyword>
<dbReference type="FunFam" id="3.40.50.300:FF:000021">
    <property type="entry name" value="Lon protease homolog"/>
    <property type="match status" value="1"/>
</dbReference>
<dbReference type="InterPro" id="IPR027417">
    <property type="entry name" value="P-loop_NTPase"/>
</dbReference>
<dbReference type="Gene3D" id="1.20.58.1480">
    <property type="match status" value="1"/>
</dbReference>
<dbReference type="GO" id="GO:0016887">
    <property type="term" value="F:ATP hydrolysis activity"/>
    <property type="evidence" value="ECO:0007669"/>
    <property type="project" value="UniProtKB-UniRule"/>
</dbReference>
<keyword evidence="7 10" id="KW-0067">ATP-binding</keyword>
<comment type="caution">
    <text evidence="19">The sequence shown here is derived from an EMBL/GenBank/DDBJ whole genome shotgun (WGS) entry which is preliminary data.</text>
</comment>
<evidence type="ECO:0000259" key="17">
    <source>
        <dbReference type="PROSITE" id="PS51786"/>
    </source>
</evidence>
<evidence type="ECO:0000256" key="11">
    <source>
        <dbReference type="PIRNR" id="PIRNR001174"/>
    </source>
</evidence>
<comment type="induction">
    <text evidence="10">By heat shock.</text>
</comment>
<proteinExistence type="evidence at transcript level"/>
<dbReference type="InterPro" id="IPR054594">
    <property type="entry name" value="Lon_lid"/>
</dbReference>
<feature type="domain" description="Lon proteolytic" evidence="17">
    <location>
        <begin position="659"/>
        <end position="840"/>
    </location>
</feature>
<keyword evidence="3 10" id="KW-0645">Protease</keyword>
<dbReference type="InterPro" id="IPR014721">
    <property type="entry name" value="Ribsml_uS5_D2-typ_fold_subgr"/>
</dbReference>
<dbReference type="SUPFAM" id="SSF88697">
    <property type="entry name" value="PUA domain-like"/>
    <property type="match status" value="1"/>
</dbReference>